<dbReference type="Proteomes" id="UP000031449">
    <property type="component" value="Plasmid unnamed"/>
</dbReference>
<organism evidence="1 2">
    <name type="scientific">Jeotgalibacillus malaysiensis</name>
    <dbReference type="NCBI Taxonomy" id="1508404"/>
    <lineage>
        <taxon>Bacteria</taxon>
        <taxon>Bacillati</taxon>
        <taxon>Bacillota</taxon>
        <taxon>Bacilli</taxon>
        <taxon>Bacillales</taxon>
        <taxon>Caryophanaceae</taxon>
        <taxon>Jeotgalibacillus</taxon>
    </lineage>
</organism>
<gene>
    <name evidence="1" type="ORF">JMA_38340</name>
</gene>
<dbReference type="KEGG" id="jeo:JMA_38340"/>
<name>A0A0B5AWS6_9BACL</name>
<dbReference type="BioCyc" id="JESP1508404:G14D9-13118-MONOMER"/>
<protein>
    <submittedName>
        <fullName evidence="1">Uncharacterized protein</fullName>
    </submittedName>
</protein>
<dbReference type="EMBL" id="CP009417">
    <property type="protein sequence ID" value="AJD93152.1"/>
    <property type="molecule type" value="Genomic_DNA"/>
</dbReference>
<proteinExistence type="predicted"/>
<accession>A0A0B5AWS6</accession>
<keyword evidence="1" id="KW-0614">Plasmid</keyword>
<dbReference type="HOGENOM" id="CLU_1842440_0_0_9"/>
<reference evidence="1 2" key="1">
    <citation type="submission" date="2014-08" db="EMBL/GenBank/DDBJ databases">
        <title>Complete genome of a marine bacteria Jeotgalibacillus malaysiensis.</title>
        <authorList>
            <person name="Yaakop A.S."/>
            <person name="Chan K.-G."/>
            <person name="Goh K.M."/>
        </authorList>
    </citation>
    <scope>NUCLEOTIDE SEQUENCE [LARGE SCALE GENOMIC DNA]</scope>
    <source>
        <strain evidence="1 2">D5</strain>
        <plasmid evidence="2">Plasmid</plasmid>
    </source>
</reference>
<evidence type="ECO:0000313" key="2">
    <source>
        <dbReference type="Proteomes" id="UP000031449"/>
    </source>
</evidence>
<keyword evidence="2" id="KW-1185">Reference proteome</keyword>
<sequence>MMKSDNAFSMIGVFALVFLIGGMFFSIADNVFAFSEQESYVIESYNLSESEMVTFTEESVMLLPPYSLIKTPVKENQKELEKKLEVQVKKDGKLQAVQFSNLEFQIGQVEKMTLRMDATEDVSRATATIIIPSEDAIYE</sequence>
<geneLocation type="plasmid" evidence="2"/>
<evidence type="ECO:0000313" key="1">
    <source>
        <dbReference type="EMBL" id="AJD93152.1"/>
    </source>
</evidence>
<dbReference type="AlphaFoldDB" id="A0A0B5AWS6"/>